<keyword evidence="7" id="KW-0732">Signal</keyword>
<comment type="subcellular location">
    <subcellularLocation>
        <location evidence="1">Endoplasmic reticulum</location>
    </subcellularLocation>
</comment>
<dbReference type="AlphaFoldDB" id="A0AAN7CZF4"/>
<evidence type="ECO:0000256" key="3">
    <source>
        <dbReference type="ARBA" id="ARBA00022824"/>
    </source>
</evidence>
<keyword evidence="5" id="KW-0175">Coiled coil</keyword>
<feature type="domain" description="Sec39" evidence="8">
    <location>
        <begin position="11"/>
        <end position="795"/>
    </location>
</feature>
<evidence type="ECO:0000256" key="2">
    <source>
        <dbReference type="ARBA" id="ARBA00022448"/>
    </source>
</evidence>
<evidence type="ECO:0000313" key="9">
    <source>
        <dbReference type="EMBL" id="KAK4251049.1"/>
    </source>
</evidence>
<feature type="signal peptide" evidence="7">
    <location>
        <begin position="1"/>
        <end position="21"/>
    </location>
</feature>
<keyword evidence="10" id="KW-1185">Reference proteome</keyword>
<feature type="coiled-coil region" evidence="5">
    <location>
        <begin position="767"/>
        <end position="794"/>
    </location>
</feature>
<evidence type="ECO:0000256" key="7">
    <source>
        <dbReference type="SAM" id="SignalP"/>
    </source>
</evidence>
<keyword evidence="2" id="KW-0813">Transport</keyword>
<feature type="compositionally biased region" description="Basic and acidic residues" evidence="6">
    <location>
        <begin position="937"/>
        <end position="946"/>
    </location>
</feature>
<dbReference type="Pfam" id="PF08314">
    <property type="entry name" value="Sec39"/>
    <property type="match status" value="1"/>
</dbReference>
<evidence type="ECO:0000256" key="6">
    <source>
        <dbReference type="SAM" id="MobiDB-lite"/>
    </source>
</evidence>
<accession>A0AAN7CZF4</accession>
<keyword evidence="3" id="KW-0256">Endoplasmic reticulum</keyword>
<reference evidence="9" key="1">
    <citation type="journal article" date="2023" name="Mol. Phylogenet. Evol.">
        <title>Genome-scale phylogeny and comparative genomics of the fungal order Sordariales.</title>
        <authorList>
            <person name="Hensen N."/>
            <person name="Bonometti L."/>
            <person name="Westerberg I."/>
            <person name="Brannstrom I.O."/>
            <person name="Guillou S."/>
            <person name="Cros-Aarteil S."/>
            <person name="Calhoun S."/>
            <person name="Haridas S."/>
            <person name="Kuo A."/>
            <person name="Mondo S."/>
            <person name="Pangilinan J."/>
            <person name="Riley R."/>
            <person name="LaButti K."/>
            <person name="Andreopoulos B."/>
            <person name="Lipzen A."/>
            <person name="Chen C."/>
            <person name="Yan M."/>
            <person name="Daum C."/>
            <person name="Ng V."/>
            <person name="Clum A."/>
            <person name="Steindorff A."/>
            <person name="Ohm R.A."/>
            <person name="Martin F."/>
            <person name="Silar P."/>
            <person name="Natvig D.O."/>
            <person name="Lalanne C."/>
            <person name="Gautier V."/>
            <person name="Ament-Velasquez S.L."/>
            <person name="Kruys A."/>
            <person name="Hutchinson M.I."/>
            <person name="Powell A.J."/>
            <person name="Barry K."/>
            <person name="Miller A.N."/>
            <person name="Grigoriev I.V."/>
            <person name="Debuchy R."/>
            <person name="Gladieux P."/>
            <person name="Hiltunen Thoren M."/>
            <person name="Johannesson H."/>
        </authorList>
    </citation>
    <scope>NUCLEOTIDE SEQUENCE</scope>
    <source>
        <strain evidence="9">CBS 359.72</strain>
    </source>
</reference>
<feature type="chain" id="PRO_5042930554" evidence="7">
    <location>
        <begin position="22"/>
        <end position="974"/>
    </location>
</feature>
<feature type="region of interest" description="Disordered" evidence="6">
    <location>
        <begin position="891"/>
        <end position="946"/>
    </location>
</feature>
<dbReference type="EMBL" id="MU857608">
    <property type="protein sequence ID" value="KAK4251049.1"/>
    <property type="molecule type" value="Genomic_DNA"/>
</dbReference>
<dbReference type="GO" id="GO:0015031">
    <property type="term" value="P:protein transport"/>
    <property type="evidence" value="ECO:0007669"/>
    <property type="project" value="UniProtKB-KW"/>
</dbReference>
<feature type="compositionally biased region" description="Basic and acidic residues" evidence="6">
    <location>
        <begin position="899"/>
        <end position="912"/>
    </location>
</feature>
<protein>
    <submittedName>
        <fullName evidence="9">Sec39 domain-containing protein</fullName>
    </submittedName>
</protein>
<evidence type="ECO:0000256" key="4">
    <source>
        <dbReference type="ARBA" id="ARBA00022927"/>
    </source>
</evidence>
<reference evidence="9" key="2">
    <citation type="submission" date="2023-05" db="EMBL/GenBank/DDBJ databases">
        <authorList>
            <consortium name="Lawrence Berkeley National Laboratory"/>
            <person name="Steindorff A."/>
            <person name="Hensen N."/>
            <person name="Bonometti L."/>
            <person name="Westerberg I."/>
            <person name="Brannstrom I.O."/>
            <person name="Guillou S."/>
            <person name="Cros-Aarteil S."/>
            <person name="Calhoun S."/>
            <person name="Haridas S."/>
            <person name="Kuo A."/>
            <person name="Mondo S."/>
            <person name="Pangilinan J."/>
            <person name="Riley R."/>
            <person name="Labutti K."/>
            <person name="Andreopoulos B."/>
            <person name="Lipzen A."/>
            <person name="Chen C."/>
            <person name="Yanf M."/>
            <person name="Daum C."/>
            <person name="Ng V."/>
            <person name="Clum A."/>
            <person name="Ohm R."/>
            <person name="Martin F."/>
            <person name="Silar P."/>
            <person name="Natvig D."/>
            <person name="Lalanne C."/>
            <person name="Gautier V."/>
            <person name="Ament-Velasquez S.L."/>
            <person name="Kruys A."/>
            <person name="Hutchinson M.I."/>
            <person name="Powell A.J."/>
            <person name="Barry K."/>
            <person name="Miller A.N."/>
            <person name="Grigoriev I.V."/>
            <person name="Debuchy R."/>
            <person name="Gladieux P."/>
            <person name="Thoren M.H."/>
            <person name="Johannesson H."/>
        </authorList>
    </citation>
    <scope>NUCLEOTIDE SEQUENCE</scope>
    <source>
        <strain evidence="9">CBS 359.72</strain>
    </source>
</reference>
<evidence type="ECO:0000313" key="10">
    <source>
        <dbReference type="Proteomes" id="UP001303647"/>
    </source>
</evidence>
<gene>
    <name evidence="9" type="ORF">C7999DRAFT_11244</name>
</gene>
<feature type="compositionally biased region" description="Low complexity" evidence="6">
    <location>
        <begin position="924"/>
        <end position="935"/>
    </location>
</feature>
<dbReference type="GO" id="GO:0005783">
    <property type="term" value="C:endoplasmic reticulum"/>
    <property type="evidence" value="ECO:0007669"/>
    <property type="project" value="UniProtKB-SubCell"/>
</dbReference>
<dbReference type="Proteomes" id="UP001303647">
    <property type="component" value="Unassembled WGS sequence"/>
</dbReference>
<comment type="caution">
    <text evidence="9">The sequence shown here is derived from an EMBL/GenBank/DDBJ whole genome shotgun (WGS) entry which is preliminary data.</text>
</comment>
<dbReference type="PANTHER" id="PTHR40787:SF3">
    <property type="entry name" value="PROTEIN TRANSPORT PROTEIN SEC39"/>
    <property type="match status" value="1"/>
</dbReference>
<name>A0AAN7CZF4_9PEZI</name>
<organism evidence="9 10">
    <name type="scientific">Corynascus novoguineensis</name>
    <dbReference type="NCBI Taxonomy" id="1126955"/>
    <lineage>
        <taxon>Eukaryota</taxon>
        <taxon>Fungi</taxon>
        <taxon>Dikarya</taxon>
        <taxon>Ascomycota</taxon>
        <taxon>Pezizomycotina</taxon>
        <taxon>Sordariomycetes</taxon>
        <taxon>Sordariomycetidae</taxon>
        <taxon>Sordariales</taxon>
        <taxon>Chaetomiaceae</taxon>
        <taxon>Corynascus</taxon>
    </lineage>
</organism>
<sequence length="974" mass="105383">MALLLSPAKLVLLAVHCTVNSDVDTLATLAARHGAVLKKDLLLRILLTYLPETLPSSHYTDLVQRLETGLFPDTADAEIDCSPVEHLAEEDAAKRVRKLRLLPLTLPEDSQGASEDALTLFLLRRTYKVDEEAGLIDELPALLLPFLNHSPCLRTLLVSTILPLLRRNCEYYPHEPVPFTLRDFERLPDSVAVNSLLSRTGTHDVDLSLVGRDLRGLVAPWLSGEKRWKQGTHDAGSTEAASEEGGGLCPGWDQVLCWLTTKASKDWKVAVSAIQQWDGPRDADLGGWGSVELSDSHRDYLEQSYARAALASAYLIPEASLESLDGAYNIVAKVAKLRGLDPVSPLTSALAVLPPITEQIPDDITSLKNTAHMRNDLLAPSNHLTAPTDAPVAFLQALILSAHILTKAGCPCTVRRAGELALLRDEREQKAEAAKLTHSLSNNGPKTDDKFWVKARNEILWLRDWGAEDGWSAEGTPCGIFGQVKRDFLEVEILRALLSNTRYTLARSIYEDAPDQPLELNVLQDTIYATAMTAYDNASNPNRTRGGLKKCDDIIKAFPKTIKRSDPQAKRIEALLQATHSLSSYRLVLKQGEPFSPVVLRVHTDPISIIAKILEQNPKSYTQLHDLLSLGTYMVEAGLTSKTPLTPEEETSHRLTAEHRVAAMCINAALAEDDFETAYSYVVNRIAPATTMTTTSPNGSTTAAVVQDDHSWRAALQAGKYRRTHRSSSSATGGGGLFSSANADVRHLEQRIECLAAALRVGPQHTLQEIVNAFRRAEEELEVLVREEQEREDEWDARGDQLLRSGHATGTASAAIMPGGFGRPAAAAAAAKARRPSKTTVTAAAGDEDAAPMSLFDLSRASVLSAQRNLSALSGLQRSAHGLGARLAGVGVGGGGGNKPRDTVRGHDDNDVGGRSSMDMPPLSAAGSTTSAGSGAEEEKRVRKRDQLREAAMGTLVSGVGWLVGAPPPSQSRD</sequence>
<evidence type="ECO:0000259" key="8">
    <source>
        <dbReference type="Pfam" id="PF08314"/>
    </source>
</evidence>
<dbReference type="PANTHER" id="PTHR40787">
    <property type="entry name" value="SECRETED PROTEIN"/>
    <property type="match status" value="1"/>
</dbReference>
<dbReference type="GO" id="GO:0006890">
    <property type="term" value="P:retrograde vesicle-mediated transport, Golgi to endoplasmic reticulum"/>
    <property type="evidence" value="ECO:0007669"/>
    <property type="project" value="InterPro"/>
</dbReference>
<dbReference type="InterPro" id="IPR013244">
    <property type="entry name" value="Sec39_domain"/>
</dbReference>
<proteinExistence type="predicted"/>
<evidence type="ECO:0000256" key="5">
    <source>
        <dbReference type="SAM" id="Coils"/>
    </source>
</evidence>
<evidence type="ECO:0000256" key="1">
    <source>
        <dbReference type="ARBA" id="ARBA00004240"/>
    </source>
</evidence>
<keyword evidence="4" id="KW-0653">Protein transport</keyword>